<accession>A0ACB8DDY1</accession>
<sequence>MYPLFRMSDSSGNTTDDSSWYPRRFFQSSEDYSSRKADYAILFVFIFTVVLLLATFVRSFREKPNNDIVPQPHEFAARPQLPSQLLATARASTKRTPPPRRLSTMRDAGLPQTTTQLPYHTETAIPDDSATTIGSFKHTDVTNSSTAHSNTELEPTSEQSSAKKSSARICHGSGCTQLVNELEALLDDNVHPCTDFYHHVCGKWLTNPHTAAGVRACVPRTLRLKNFEHVLLNEMKYGTDDGFLKWPLHLWQSCRLKKGERDSFANFRRLLHVHGLGDYPYRDNLTRDVSEAAARVLVHSAVPALADVDITKHALRPGKPAQWAIRIGPPKTLFRDFVKMREVNTDWFHSAVERTHGPARHDTSAQDRAGTR</sequence>
<reference evidence="1" key="1">
    <citation type="submission" date="2020-05" db="EMBL/GenBank/DDBJ databases">
        <title>Large-scale comparative analyses of tick genomes elucidate their genetic diversity and vector capacities.</title>
        <authorList>
            <person name="Jia N."/>
            <person name="Wang J."/>
            <person name="Shi W."/>
            <person name="Du L."/>
            <person name="Sun Y."/>
            <person name="Zhan W."/>
            <person name="Jiang J."/>
            <person name="Wang Q."/>
            <person name="Zhang B."/>
            <person name="Ji P."/>
            <person name="Sakyi L.B."/>
            <person name="Cui X."/>
            <person name="Yuan T."/>
            <person name="Jiang B."/>
            <person name="Yang W."/>
            <person name="Lam T.T.-Y."/>
            <person name="Chang Q."/>
            <person name="Ding S."/>
            <person name="Wang X."/>
            <person name="Zhu J."/>
            <person name="Ruan X."/>
            <person name="Zhao L."/>
            <person name="Wei J."/>
            <person name="Que T."/>
            <person name="Du C."/>
            <person name="Cheng J."/>
            <person name="Dai P."/>
            <person name="Han X."/>
            <person name="Huang E."/>
            <person name="Gao Y."/>
            <person name="Liu J."/>
            <person name="Shao H."/>
            <person name="Ye R."/>
            <person name="Li L."/>
            <person name="Wei W."/>
            <person name="Wang X."/>
            <person name="Wang C."/>
            <person name="Yang T."/>
            <person name="Huo Q."/>
            <person name="Li W."/>
            <person name="Guo W."/>
            <person name="Chen H."/>
            <person name="Zhou L."/>
            <person name="Ni X."/>
            <person name="Tian J."/>
            <person name="Zhou Y."/>
            <person name="Sheng Y."/>
            <person name="Liu T."/>
            <person name="Pan Y."/>
            <person name="Xia L."/>
            <person name="Li J."/>
            <person name="Zhao F."/>
            <person name="Cao W."/>
        </authorList>
    </citation>
    <scope>NUCLEOTIDE SEQUENCE</scope>
    <source>
        <strain evidence="1">Dsil-2018</strain>
    </source>
</reference>
<protein>
    <submittedName>
        <fullName evidence="1">Uncharacterized protein</fullName>
    </submittedName>
</protein>
<dbReference type="EMBL" id="CM023471">
    <property type="protein sequence ID" value="KAH7966180.1"/>
    <property type="molecule type" value="Genomic_DNA"/>
</dbReference>
<dbReference type="Proteomes" id="UP000821865">
    <property type="component" value="Chromosome 2"/>
</dbReference>
<comment type="caution">
    <text evidence="1">The sequence shown here is derived from an EMBL/GenBank/DDBJ whole genome shotgun (WGS) entry which is preliminary data.</text>
</comment>
<evidence type="ECO:0000313" key="1">
    <source>
        <dbReference type="EMBL" id="KAH7966180.1"/>
    </source>
</evidence>
<proteinExistence type="predicted"/>
<evidence type="ECO:0000313" key="2">
    <source>
        <dbReference type="Proteomes" id="UP000821865"/>
    </source>
</evidence>
<keyword evidence="2" id="KW-1185">Reference proteome</keyword>
<gene>
    <name evidence="1" type="ORF">HPB49_014188</name>
</gene>
<name>A0ACB8DDY1_DERSI</name>
<organism evidence="1 2">
    <name type="scientific">Dermacentor silvarum</name>
    <name type="common">Tick</name>
    <dbReference type="NCBI Taxonomy" id="543639"/>
    <lineage>
        <taxon>Eukaryota</taxon>
        <taxon>Metazoa</taxon>
        <taxon>Ecdysozoa</taxon>
        <taxon>Arthropoda</taxon>
        <taxon>Chelicerata</taxon>
        <taxon>Arachnida</taxon>
        <taxon>Acari</taxon>
        <taxon>Parasitiformes</taxon>
        <taxon>Ixodida</taxon>
        <taxon>Ixodoidea</taxon>
        <taxon>Ixodidae</taxon>
        <taxon>Rhipicephalinae</taxon>
        <taxon>Dermacentor</taxon>
    </lineage>
</organism>